<dbReference type="Pfam" id="PF24852">
    <property type="entry name" value="DUF7726"/>
    <property type="match status" value="1"/>
</dbReference>
<proteinExistence type="predicted"/>
<evidence type="ECO:0000313" key="3">
    <source>
        <dbReference type="Proteomes" id="UP001283341"/>
    </source>
</evidence>
<evidence type="ECO:0000313" key="2">
    <source>
        <dbReference type="EMBL" id="KAK3329830.1"/>
    </source>
</evidence>
<reference evidence="2" key="1">
    <citation type="journal article" date="2023" name="Mol. Phylogenet. Evol.">
        <title>Genome-scale phylogeny and comparative genomics of the fungal order Sordariales.</title>
        <authorList>
            <person name="Hensen N."/>
            <person name="Bonometti L."/>
            <person name="Westerberg I."/>
            <person name="Brannstrom I.O."/>
            <person name="Guillou S."/>
            <person name="Cros-Aarteil S."/>
            <person name="Calhoun S."/>
            <person name="Haridas S."/>
            <person name="Kuo A."/>
            <person name="Mondo S."/>
            <person name="Pangilinan J."/>
            <person name="Riley R."/>
            <person name="LaButti K."/>
            <person name="Andreopoulos B."/>
            <person name="Lipzen A."/>
            <person name="Chen C."/>
            <person name="Yan M."/>
            <person name="Daum C."/>
            <person name="Ng V."/>
            <person name="Clum A."/>
            <person name="Steindorff A."/>
            <person name="Ohm R.A."/>
            <person name="Martin F."/>
            <person name="Silar P."/>
            <person name="Natvig D.O."/>
            <person name="Lalanne C."/>
            <person name="Gautier V."/>
            <person name="Ament-Velasquez S.L."/>
            <person name="Kruys A."/>
            <person name="Hutchinson M.I."/>
            <person name="Powell A.J."/>
            <person name="Barry K."/>
            <person name="Miller A.N."/>
            <person name="Grigoriev I.V."/>
            <person name="Debuchy R."/>
            <person name="Gladieux P."/>
            <person name="Hiltunen Thoren M."/>
            <person name="Johannesson H."/>
        </authorList>
    </citation>
    <scope>NUCLEOTIDE SEQUENCE</scope>
    <source>
        <strain evidence="2">CBS 118394</strain>
    </source>
</reference>
<accession>A0AAE0IRQ5</accession>
<dbReference type="InterPro" id="IPR056143">
    <property type="entry name" value="DUF7726"/>
</dbReference>
<feature type="domain" description="DUF7726" evidence="1">
    <location>
        <begin position="55"/>
        <end position="115"/>
    </location>
</feature>
<name>A0AAE0IRQ5_9PEZI</name>
<keyword evidence="3" id="KW-1185">Reference proteome</keyword>
<organism evidence="2 3">
    <name type="scientific">Apodospora peruviana</name>
    <dbReference type="NCBI Taxonomy" id="516989"/>
    <lineage>
        <taxon>Eukaryota</taxon>
        <taxon>Fungi</taxon>
        <taxon>Dikarya</taxon>
        <taxon>Ascomycota</taxon>
        <taxon>Pezizomycotina</taxon>
        <taxon>Sordariomycetes</taxon>
        <taxon>Sordariomycetidae</taxon>
        <taxon>Sordariales</taxon>
        <taxon>Lasiosphaeriaceae</taxon>
        <taxon>Apodospora</taxon>
    </lineage>
</organism>
<sequence>MRLTGIFSLHGPPWGVLPGAPAVKPAPASRKRKSTEDPAAAAAAVNLDEIDIEDMPMTENCDQIRRKINRFIDSGAMSKTAFAKEIGHGAMKGCNFAAYDAAWAYFKKREVAGLKILVKKPKLSAGEGDLPATATAGSGAKATAKKIINSADVDISDKINAHLMKPGVTQAQFCRDIHAELRGPKKPNSVQGSRLARFRGMKGAASGAKTLVHIKEGKPKSKHRLEMEQQWPEGFRLDVDGNIQ</sequence>
<dbReference type="Proteomes" id="UP001283341">
    <property type="component" value="Unassembled WGS sequence"/>
</dbReference>
<dbReference type="PANTHER" id="PTHR42339">
    <property type="entry name" value="HISTONE H1"/>
    <property type="match status" value="1"/>
</dbReference>
<dbReference type="AlphaFoldDB" id="A0AAE0IRQ5"/>
<comment type="caution">
    <text evidence="2">The sequence shown here is derived from an EMBL/GenBank/DDBJ whole genome shotgun (WGS) entry which is preliminary data.</text>
</comment>
<dbReference type="EMBL" id="JAUEDM010000001">
    <property type="protein sequence ID" value="KAK3329830.1"/>
    <property type="molecule type" value="Genomic_DNA"/>
</dbReference>
<reference evidence="2" key="2">
    <citation type="submission" date="2023-06" db="EMBL/GenBank/DDBJ databases">
        <authorList>
            <consortium name="Lawrence Berkeley National Laboratory"/>
            <person name="Haridas S."/>
            <person name="Hensen N."/>
            <person name="Bonometti L."/>
            <person name="Westerberg I."/>
            <person name="Brannstrom I.O."/>
            <person name="Guillou S."/>
            <person name="Cros-Aarteil S."/>
            <person name="Calhoun S."/>
            <person name="Kuo A."/>
            <person name="Mondo S."/>
            <person name="Pangilinan J."/>
            <person name="Riley R."/>
            <person name="Labutti K."/>
            <person name="Andreopoulos B."/>
            <person name="Lipzen A."/>
            <person name="Chen C."/>
            <person name="Yanf M."/>
            <person name="Daum C."/>
            <person name="Ng V."/>
            <person name="Clum A."/>
            <person name="Steindorff A."/>
            <person name="Ohm R."/>
            <person name="Martin F."/>
            <person name="Silar P."/>
            <person name="Natvig D."/>
            <person name="Lalanne C."/>
            <person name="Gautier V."/>
            <person name="Ament-Velasquez S.L."/>
            <person name="Kruys A."/>
            <person name="Hutchinson M.I."/>
            <person name="Powell A.J."/>
            <person name="Barry K."/>
            <person name="Miller A.N."/>
            <person name="Grigoriev I.V."/>
            <person name="Debuchy R."/>
            <person name="Gladieux P."/>
            <person name="Thoren M.H."/>
            <person name="Johannesson H."/>
        </authorList>
    </citation>
    <scope>NUCLEOTIDE SEQUENCE</scope>
    <source>
        <strain evidence="2">CBS 118394</strain>
    </source>
</reference>
<dbReference type="PANTHER" id="PTHR42339:SF1">
    <property type="entry name" value="HISTONE H1"/>
    <property type="match status" value="1"/>
</dbReference>
<gene>
    <name evidence="2" type="ORF">B0H66DRAFT_634958</name>
</gene>
<protein>
    <recommendedName>
        <fullName evidence="1">DUF7726 domain-containing protein</fullName>
    </recommendedName>
</protein>
<evidence type="ECO:0000259" key="1">
    <source>
        <dbReference type="Pfam" id="PF24852"/>
    </source>
</evidence>